<dbReference type="EMBL" id="JAIWOZ010000004">
    <property type="protein sequence ID" value="KAH6605656.1"/>
    <property type="molecule type" value="Genomic_DNA"/>
</dbReference>
<evidence type="ECO:0000313" key="2">
    <source>
        <dbReference type="Proteomes" id="UP000827724"/>
    </source>
</evidence>
<protein>
    <submittedName>
        <fullName evidence="1">Uncharacterized protein</fullName>
    </submittedName>
</protein>
<evidence type="ECO:0000313" key="1">
    <source>
        <dbReference type="EMBL" id="KAH6605656.1"/>
    </source>
</evidence>
<dbReference type="AlphaFoldDB" id="A0A9P8QI69"/>
<comment type="caution">
    <text evidence="1">The sequence shown here is derived from an EMBL/GenBank/DDBJ whole genome shotgun (WGS) entry which is preliminary data.</text>
</comment>
<name>A0A9P8QI69_9HYPO</name>
<gene>
    <name evidence="1" type="ORF">Trco_004809</name>
</gene>
<dbReference type="Proteomes" id="UP000827724">
    <property type="component" value="Unassembled WGS sequence"/>
</dbReference>
<organism evidence="1 2">
    <name type="scientific">Trichoderma cornu-damae</name>
    <dbReference type="NCBI Taxonomy" id="654480"/>
    <lineage>
        <taxon>Eukaryota</taxon>
        <taxon>Fungi</taxon>
        <taxon>Dikarya</taxon>
        <taxon>Ascomycota</taxon>
        <taxon>Pezizomycotina</taxon>
        <taxon>Sordariomycetes</taxon>
        <taxon>Hypocreomycetidae</taxon>
        <taxon>Hypocreales</taxon>
        <taxon>Hypocreaceae</taxon>
        <taxon>Trichoderma</taxon>
    </lineage>
</organism>
<sequence length="148" mass="16908">MCTRTRIFQICPCKKPTCVDHGIICDGNGHIIGVDITSRTVWDYCNWWIVYGPPDLVLNSFITPQCKNLGWEDLRATALELCEKYFNGFEIKKGLQSDLDIFMIDRCHITMANPVQDPSWTFPDDVKRTRAMTRGTQSRMNKAKADGS</sequence>
<accession>A0A9P8QI69</accession>
<proteinExistence type="predicted"/>
<reference evidence="1" key="1">
    <citation type="submission" date="2021-08" db="EMBL/GenBank/DDBJ databases">
        <title>Chromosome-Level Trichoderma cornu-damae using Hi-C Data.</title>
        <authorList>
            <person name="Kim C.S."/>
        </authorList>
    </citation>
    <scope>NUCLEOTIDE SEQUENCE</scope>
    <source>
        <strain evidence="1">KA19-0412C</strain>
    </source>
</reference>
<dbReference type="OrthoDB" id="5080933at2759"/>
<keyword evidence="2" id="KW-1185">Reference proteome</keyword>